<accession>A0ACC3NCM8</accession>
<dbReference type="Proteomes" id="UP001281147">
    <property type="component" value="Unassembled WGS sequence"/>
</dbReference>
<sequence length="684" mass="76049">MKAQKRAPSACWSCRASKVRCDVARTGVPCSRCRLRGENGCRLVPSKRGRHHQNSKQREQPTQTDSDQRPCLAGGETTVTLGDPPLNSPPSRNPSGSIPTASQQPAAGSILQGWQQPAQERSESPQALSQHTASTYRPRAFTEPSWNAVFETLLDSQRQDGAVENATVTFLGESFPLSHLLSSIAQRGGIHVLHPPEVHDEGTLPHRHGSPARFSDEDIRYLAANHCLSMPPKDCLDVLVPAFVERVYPLYPVVILRDFLGDLRSGSLPLILLNAVCCAGSSFCDLADITPLGFKSRKDARDTFYRRAKLLFDFGYESNKITILQSTTLMSFWPSRPRDTWTFYHWIGFSVTLAESLGVHRSMAQAHMSDKNRSLLKRIWFTLVIRDAWGAALFGRPFRINDRQCDADQPSLNDFQYDVLDWDEASSARSCRLYFVFASSLALILRPIVGLRSHPQTPAEQHNTTIEALRSDLANWRTSVPIELNWNALSAPDSVYAAILSVLYNNTLILAHLPSSTPQSSVETAQPTTSQPLSDTDPFLNIVTGGSESILSTSSLLVTRNQLTSAPHEMFTGIFLAQVLLYKGITAEETNASKLAKSQTDCFQMVFHQIRDLWEPASWIMHLFKVLSERSNGIRSTSSTTEYDWVGDGAFSGDTFADIQQYLGNLNVFDPAWTSYQGFDGLFD</sequence>
<name>A0ACC3NCM8_9PEZI</name>
<comment type="caution">
    <text evidence="1">The sequence shown here is derived from an EMBL/GenBank/DDBJ whole genome shotgun (WGS) entry which is preliminary data.</text>
</comment>
<evidence type="ECO:0000313" key="2">
    <source>
        <dbReference type="Proteomes" id="UP001281147"/>
    </source>
</evidence>
<protein>
    <submittedName>
        <fullName evidence="1">Uncharacterized protein</fullName>
    </submittedName>
</protein>
<gene>
    <name evidence="1" type="ORF">LTR37_007911</name>
</gene>
<reference evidence="1" key="1">
    <citation type="submission" date="2023-07" db="EMBL/GenBank/DDBJ databases">
        <title>Black Yeasts Isolated from many extreme environments.</title>
        <authorList>
            <person name="Coleine C."/>
            <person name="Stajich J.E."/>
            <person name="Selbmann L."/>
        </authorList>
    </citation>
    <scope>NUCLEOTIDE SEQUENCE</scope>
    <source>
        <strain evidence="1">CCFEE 5714</strain>
    </source>
</reference>
<organism evidence="1 2">
    <name type="scientific">Vermiconidia calcicola</name>
    <dbReference type="NCBI Taxonomy" id="1690605"/>
    <lineage>
        <taxon>Eukaryota</taxon>
        <taxon>Fungi</taxon>
        <taxon>Dikarya</taxon>
        <taxon>Ascomycota</taxon>
        <taxon>Pezizomycotina</taxon>
        <taxon>Dothideomycetes</taxon>
        <taxon>Dothideomycetidae</taxon>
        <taxon>Mycosphaerellales</taxon>
        <taxon>Extremaceae</taxon>
        <taxon>Vermiconidia</taxon>
    </lineage>
</organism>
<proteinExistence type="predicted"/>
<evidence type="ECO:0000313" key="1">
    <source>
        <dbReference type="EMBL" id="KAK3714325.1"/>
    </source>
</evidence>
<keyword evidence="2" id="KW-1185">Reference proteome</keyword>
<dbReference type="EMBL" id="JAUTXU010000056">
    <property type="protein sequence ID" value="KAK3714325.1"/>
    <property type="molecule type" value="Genomic_DNA"/>
</dbReference>